<dbReference type="Pfam" id="PF00535">
    <property type="entry name" value="Glycos_transf_2"/>
    <property type="match status" value="1"/>
</dbReference>
<dbReference type="CDD" id="cd00761">
    <property type="entry name" value="Glyco_tranf_GTA_type"/>
    <property type="match status" value="1"/>
</dbReference>
<dbReference type="AlphaFoldDB" id="F9UAT5"/>
<keyword evidence="3 5" id="KW-0808">Transferase</keyword>
<evidence type="ECO:0000313" key="5">
    <source>
        <dbReference type="EMBL" id="EGV18553.1"/>
    </source>
</evidence>
<name>F9UAT5_9GAMM</name>
<feature type="domain" description="Glycosyltransferase 2-like" evidence="4">
    <location>
        <begin position="79"/>
        <end position="245"/>
    </location>
</feature>
<keyword evidence="6" id="KW-1185">Reference proteome</keyword>
<dbReference type="eggNOG" id="COG1216">
    <property type="taxonomic scope" value="Bacteria"/>
</dbReference>
<evidence type="ECO:0000259" key="4">
    <source>
        <dbReference type="Pfam" id="PF00535"/>
    </source>
</evidence>
<evidence type="ECO:0000313" key="6">
    <source>
        <dbReference type="Proteomes" id="UP000005459"/>
    </source>
</evidence>
<dbReference type="InterPro" id="IPR029044">
    <property type="entry name" value="Nucleotide-diphossugar_trans"/>
</dbReference>
<dbReference type="PANTHER" id="PTHR43179:SF12">
    <property type="entry name" value="GALACTOFURANOSYLTRANSFERASE GLFT2"/>
    <property type="match status" value="1"/>
</dbReference>
<organism evidence="5 6">
    <name type="scientific">Thiocapsa marina 5811</name>
    <dbReference type="NCBI Taxonomy" id="768671"/>
    <lineage>
        <taxon>Bacteria</taxon>
        <taxon>Pseudomonadati</taxon>
        <taxon>Pseudomonadota</taxon>
        <taxon>Gammaproteobacteria</taxon>
        <taxon>Chromatiales</taxon>
        <taxon>Chromatiaceae</taxon>
        <taxon>Thiocapsa</taxon>
    </lineage>
</organism>
<evidence type="ECO:0000256" key="2">
    <source>
        <dbReference type="ARBA" id="ARBA00022676"/>
    </source>
</evidence>
<comment type="similarity">
    <text evidence="1">Belongs to the glycosyltransferase 2 family.</text>
</comment>
<accession>F9UAT5</accession>
<dbReference type="Proteomes" id="UP000005459">
    <property type="component" value="Unassembled WGS sequence"/>
</dbReference>
<dbReference type="RefSeq" id="WP_007192847.1">
    <property type="nucleotide sequence ID" value="NZ_AFWV01000006.1"/>
</dbReference>
<dbReference type="PATRIC" id="fig|768671.3.peg.2088"/>
<dbReference type="EMBL" id="AFWV01000006">
    <property type="protein sequence ID" value="EGV18553.1"/>
    <property type="molecule type" value="Genomic_DNA"/>
</dbReference>
<dbReference type="GO" id="GO:0016757">
    <property type="term" value="F:glycosyltransferase activity"/>
    <property type="evidence" value="ECO:0007669"/>
    <property type="project" value="UniProtKB-KW"/>
</dbReference>
<keyword evidence="2" id="KW-0328">Glycosyltransferase</keyword>
<protein>
    <submittedName>
        <fullName evidence="5">Glycosyl transferase family 2</fullName>
    </submittedName>
</protein>
<proteinExistence type="inferred from homology"/>
<reference evidence="5 6" key="1">
    <citation type="submission" date="2011-06" db="EMBL/GenBank/DDBJ databases">
        <title>The draft genome of Thiocapsa marina 5811.</title>
        <authorList>
            <consortium name="US DOE Joint Genome Institute (JGI-PGF)"/>
            <person name="Lucas S."/>
            <person name="Han J."/>
            <person name="Cheng J.-F."/>
            <person name="Goodwin L."/>
            <person name="Pitluck S."/>
            <person name="Peters L."/>
            <person name="Land M.L."/>
            <person name="Hauser L."/>
            <person name="Vogl K."/>
            <person name="Liu Z."/>
            <person name="Imhoff J."/>
            <person name="Thiel V."/>
            <person name="Frigaard N.-U."/>
            <person name="Bryant D."/>
            <person name="Woyke T.J."/>
        </authorList>
    </citation>
    <scope>NUCLEOTIDE SEQUENCE [LARGE SCALE GENOMIC DNA]</scope>
    <source>
        <strain evidence="5 6">5811</strain>
    </source>
</reference>
<evidence type="ECO:0000256" key="3">
    <source>
        <dbReference type="ARBA" id="ARBA00022679"/>
    </source>
</evidence>
<sequence length="399" mass="44676">MKTKVGEFDLQEPQVIWGLDGYDGALLAVRRGAAVLGTIWLSIRAGQHIFTVADLVSAAKEGSLSESEISDPLSFPPISIVVCSRDRPVPLKRCLRALQGLIYPEFEVVVVDNASRGAATLEVVEDSGFRYVREDRPGLDWARNRGFHEAKYDLIAYVDDDAIVDRHWLGGWAQAFQDPDVKAATGLVLPWELETRAQHLFERYGGMGKGFVARTFRASEMTAEQTMDAHHLGVGANMAFRREALALCGPFDTALDVGTVSQGGGDVDMFHRVLIEGWALKYEPGALVWHQHRRDIASLKKQIYSNGRAFGVYLIKIWRAGQVPRRVVAAYAWRWVRSWLIFRTMRGILGRGKLPWWVPANEIWGASHSFYAYIQTYRCDRLLRARFGGGPVCGTGVPR</sequence>
<dbReference type="Gene3D" id="3.90.550.10">
    <property type="entry name" value="Spore Coat Polysaccharide Biosynthesis Protein SpsA, Chain A"/>
    <property type="match status" value="1"/>
</dbReference>
<dbReference type="InterPro" id="IPR001173">
    <property type="entry name" value="Glyco_trans_2-like"/>
</dbReference>
<dbReference type="PANTHER" id="PTHR43179">
    <property type="entry name" value="RHAMNOSYLTRANSFERASE WBBL"/>
    <property type="match status" value="1"/>
</dbReference>
<dbReference type="SUPFAM" id="SSF53448">
    <property type="entry name" value="Nucleotide-diphospho-sugar transferases"/>
    <property type="match status" value="1"/>
</dbReference>
<gene>
    <name evidence="5" type="ORF">ThimaDRAFT_1971</name>
</gene>
<evidence type="ECO:0000256" key="1">
    <source>
        <dbReference type="ARBA" id="ARBA00006739"/>
    </source>
</evidence>
<dbReference type="OrthoDB" id="396512at2"/>
<dbReference type="STRING" id="768671.ThimaDRAFT_1971"/>